<accession>A0A6J7IC40</accession>
<gene>
    <name evidence="2" type="ORF">UFOPK3564_02204</name>
</gene>
<evidence type="ECO:0000256" key="1">
    <source>
        <dbReference type="SAM" id="MobiDB-lite"/>
    </source>
</evidence>
<feature type="region of interest" description="Disordered" evidence="1">
    <location>
        <begin position="91"/>
        <end position="113"/>
    </location>
</feature>
<protein>
    <submittedName>
        <fullName evidence="2">Unannotated protein</fullName>
    </submittedName>
</protein>
<dbReference type="AlphaFoldDB" id="A0A6J7IC40"/>
<sequence>MSDTSKIAKNLQAFQMAINAHDRENPTHNAYGIGLAAFDMDRLGLDEGETILPGITIHCDAGVSGNFRVLCDGDHDEDLEEVEEAEVVEAVSVRSGGRGQDDGLDSIPPPSEW</sequence>
<organism evidence="2">
    <name type="scientific">freshwater metagenome</name>
    <dbReference type="NCBI Taxonomy" id="449393"/>
    <lineage>
        <taxon>unclassified sequences</taxon>
        <taxon>metagenomes</taxon>
        <taxon>ecological metagenomes</taxon>
    </lineage>
</organism>
<proteinExistence type="predicted"/>
<dbReference type="EMBL" id="CAFBMK010000143">
    <property type="protein sequence ID" value="CAB4927877.1"/>
    <property type="molecule type" value="Genomic_DNA"/>
</dbReference>
<reference evidence="2" key="1">
    <citation type="submission" date="2020-05" db="EMBL/GenBank/DDBJ databases">
        <authorList>
            <person name="Chiriac C."/>
            <person name="Salcher M."/>
            <person name="Ghai R."/>
            <person name="Kavagutti S V."/>
        </authorList>
    </citation>
    <scope>NUCLEOTIDE SEQUENCE</scope>
</reference>
<evidence type="ECO:0000313" key="2">
    <source>
        <dbReference type="EMBL" id="CAB4927877.1"/>
    </source>
</evidence>
<name>A0A6J7IC40_9ZZZZ</name>